<dbReference type="GO" id="GO:0006355">
    <property type="term" value="P:regulation of DNA-templated transcription"/>
    <property type="evidence" value="ECO:0007669"/>
    <property type="project" value="InterPro"/>
</dbReference>
<dbReference type="Gene3D" id="1.25.40.10">
    <property type="entry name" value="Tetratricopeptide repeat domain"/>
    <property type="match status" value="1"/>
</dbReference>
<evidence type="ECO:0000313" key="4">
    <source>
        <dbReference type="Proteomes" id="UP000597444"/>
    </source>
</evidence>
<dbReference type="PRINTS" id="PR00364">
    <property type="entry name" value="DISEASERSIST"/>
</dbReference>
<dbReference type="PRINTS" id="PR00038">
    <property type="entry name" value="HTHLUXR"/>
</dbReference>
<dbReference type="InterPro" id="IPR019734">
    <property type="entry name" value="TPR_rpt"/>
</dbReference>
<dbReference type="SMART" id="SM00028">
    <property type="entry name" value="TPR"/>
    <property type="match status" value="4"/>
</dbReference>
<keyword evidence="4" id="KW-1185">Reference proteome</keyword>
<dbReference type="InterPro" id="IPR049945">
    <property type="entry name" value="AAA_22"/>
</dbReference>
<dbReference type="EMBL" id="BNJK01000002">
    <property type="protein sequence ID" value="GHO99904.1"/>
    <property type="molecule type" value="Genomic_DNA"/>
</dbReference>
<dbReference type="SUPFAM" id="SSF46894">
    <property type="entry name" value="C-terminal effector domain of the bipartite response regulators"/>
    <property type="match status" value="1"/>
</dbReference>
<dbReference type="SUPFAM" id="SSF48452">
    <property type="entry name" value="TPR-like"/>
    <property type="match status" value="1"/>
</dbReference>
<dbReference type="GO" id="GO:0003677">
    <property type="term" value="F:DNA binding"/>
    <property type="evidence" value="ECO:0007669"/>
    <property type="project" value="InterPro"/>
</dbReference>
<evidence type="ECO:0000256" key="1">
    <source>
        <dbReference type="SAM" id="MobiDB-lite"/>
    </source>
</evidence>
<dbReference type="InterPro" id="IPR016032">
    <property type="entry name" value="Sig_transdc_resp-reg_C-effctor"/>
</dbReference>
<reference evidence="3" key="1">
    <citation type="submission" date="2020-10" db="EMBL/GenBank/DDBJ databases">
        <title>Taxonomic study of unclassified bacteria belonging to the class Ktedonobacteria.</title>
        <authorList>
            <person name="Yabe S."/>
            <person name="Wang C.M."/>
            <person name="Zheng Y."/>
            <person name="Sakai Y."/>
            <person name="Cavaletti L."/>
            <person name="Monciardini P."/>
            <person name="Donadio S."/>
        </authorList>
    </citation>
    <scope>NUCLEOTIDE SEQUENCE</scope>
    <source>
        <strain evidence="3">ID150040</strain>
    </source>
</reference>
<dbReference type="GO" id="GO:0043531">
    <property type="term" value="F:ADP binding"/>
    <property type="evidence" value="ECO:0007669"/>
    <property type="project" value="InterPro"/>
</dbReference>
<dbReference type="Gene3D" id="1.10.10.10">
    <property type="entry name" value="Winged helix-like DNA-binding domain superfamily/Winged helix DNA-binding domain"/>
    <property type="match status" value="1"/>
</dbReference>
<feature type="region of interest" description="Disordered" evidence="1">
    <location>
        <begin position="888"/>
        <end position="907"/>
    </location>
</feature>
<dbReference type="PANTHER" id="PTHR47691">
    <property type="entry name" value="REGULATOR-RELATED"/>
    <property type="match status" value="1"/>
</dbReference>
<protein>
    <recommendedName>
        <fullName evidence="2">HTH luxR-type domain-containing protein</fullName>
    </recommendedName>
</protein>
<proteinExistence type="predicted"/>
<comment type="caution">
    <text evidence="3">The sequence shown here is derived from an EMBL/GenBank/DDBJ whole genome shotgun (WGS) entry which is preliminary data.</text>
</comment>
<evidence type="ECO:0000259" key="2">
    <source>
        <dbReference type="PROSITE" id="PS50043"/>
    </source>
</evidence>
<dbReference type="Proteomes" id="UP000597444">
    <property type="component" value="Unassembled WGS sequence"/>
</dbReference>
<dbReference type="PANTHER" id="PTHR47691:SF3">
    <property type="entry name" value="HTH-TYPE TRANSCRIPTIONAL REGULATOR RV0890C-RELATED"/>
    <property type="match status" value="1"/>
</dbReference>
<dbReference type="RefSeq" id="WP_220210511.1">
    <property type="nucleotide sequence ID" value="NZ_BNJK01000002.1"/>
</dbReference>
<evidence type="ECO:0000313" key="3">
    <source>
        <dbReference type="EMBL" id="GHO99904.1"/>
    </source>
</evidence>
<dbReference type="InterPro" id="IPR027417">
    <property type="entry name" value="P-loop_NTPase"/>
</dbReference>
<feature type="domain" description="HTH luxR-type" evidence="2">
    <location>
        <begin position="910"/>
        <end position="975"/>
    </location>
</feature>
<dbReference type="SMART" id="SM00421">
    <property type="entry name" value="HTH_LUXR"/>
    <property type="match status" value="1"/>
</dbReference>
<name>A0A8J3IXU2_9CHLR</name>
<dbReference type="InterPro" id="IPR011990">
    <property type="entry name" value="TPR-like_helical_dom_sf"/>
</dbReference>
<dbReference type="PROSITE" id="PS50043">
    <property type="entry name" value="HTH_LUXR_2"/>
    <property type="match status" value="1"/>
</dbReference>
<dbReference type="Pfam" id="PF25872">
    <property type="entry name" value="HTH_77"/>
    <property type="match status" value="1"/>
</dbReference>
<gene>
    <name evidence="3" type="ORF">KSF_099520</name>
</gene>
<dbReference type="Pfam" id="PF13401">
    <property type="entry name" value="AAA_22"/>
    <property type="match status" value="1"/>
</dbReference>
<accession>A0A8J3IXU2</accession>
<dbReference type="InterPro" id="IPR000792">
    <property type="entry name" value="Tscrpt_reg_LuxR_C"/>
</dbReference>
<dbReference type="CDD" id="cd06170">
    <property type="entry name" value="LuxR_C_like"/>
    <property type="match status" value="1"/>
</dbReference>
<dbReference type="Gene3D" id="3.40.50.300">
    <property type="entry name" value="P-loop containing nucleotide triphosphate hydrolases"/>
    <property type="match status" value="1"/>
</dbReference>
<dbReference type="Pfam" id="PF00196">
    <property type="entry name" value="GerE"/>
    <property type="match status" value="1"/>
</dbReference>
<sequence length="977" mass="107870">MSNKNQTTALVEGEMLSYQRDGERYELRVGTPAWYAWLQTAMSFRVHSPFGTFTLRREQAGNQRGNWYWRAYRRHHGKLYRVYLGTAEEVTLERLKTAAAQLSTLDPLSGEEPEPNPLALVEHPAPQEQSRPPATGAVKQRAEGARALEFARQVASTPLLPLTSLIGRGREVVAACTLLLLPEIRLLTLTGTAGVGKTRLALTIVSEVQGNFADGVCFVSLAPIADADLVLPTIVQALGLCSSTRPPLEHLQAVLREQHRLLILDNFEAVVVAAPLLLDLLSACPQLKVLVTSRETLRVRGEREFVVQPLALPDPTHLTGEETLAHYGAIALFLERAHEVQPTLQLDSSTAPLIVEICRCLDGLPLALELAAARLKVLSLPALLERLSHRLAVLTGGPRDLPERQQTMRKTISWSYDQLSQEEQRLFRLLSVFMGGATLEAVEAVSGTLGGESTPVLDGVASLLDKHLLQQAAQGSKSSRFHLLEIIREYGLEALVASQELEATCLAHATYYLALAEEADAHLFVQERGFQQLEREHGNLRAVLRWCVEQEDGQRREIAWRLAGALHEFWVVYGYVREGQHFVEQALGRREGVPAPVRAKALNGAGSLALWQGEYGRAESLCQESLELYREIHDPRGMAIALYRLGLIASARGDYLVSTSLLEESLVLYRKAGEIVRLAFALAFLALTTLSLANQSEYPRVRLLIEESLRLFRQEGYDGGSAWSLYCLGVWHFQSGAADMARALFEESLALFRALRQRQNLAHPLYFLGKVTAVQGDLPTALSFYQQALALFQELGDQRSGAACLESWAGVVARQGDARWAAQLLGAAEVLREASSPFYLFTLITTPDEREDTERMRARVRTELGEQAFAQVQAQGRAMTPEQALAVGQPSMPASHPNAPAWTDRQQGPAPASLGVLTKREVEVLRLVVQGLTDAQVAQILVVSPRTVNAHLRSIYSKLGISSRYAATLFAFEHHLT</sequence>
<organism evidence="3 4">
    <name type="scientific">Reticulibacter mediterranei</name>
    <dbReference type="NCBI Taxonomy" id="2778369"/>
    <lineage>
        <taxon>Bacteria</taxon>
        <taxon>Bacillati</taxon>
        <taxon>Chloroflexota</taxon>
        <taxon>Ktedonobacteria</taxon>
        <taxon>Ktedonobacterales</taxon>
        <taxon>Reticulibacteraceae</taxon>
        <taxon>Reticulibacter</taxon>
    </lineage>
</organism>
<dbReference type="SUPFAM" id="SSF52540">
    <property type="entry name" value="P-loop containing nucleoside triphosphate hydrolases"/>
    <property type="match status" value="1"/>
</dbReference>
<dbReference type="Pfam" id="PF13424">
    <property type="entry name" value="TPR_12"/>
    <property type="match status" value="1"/>
</dbReference>
<dbReference type="AlphaFoldDB" id="A0A8J3IXU2"/>
<dbReference type="InterPro" id="IPR058852">
    <property type="entry name" value="HTH_77"/>
</dbReference>
<dbReference type="InterPro" id="IPR036388">
    <property type="entry name" value="WH-like_DNA-bd_sf"/>
</dbReference>